<dbReference type="WBParaSite" id="SVE_1860400.1">
    <property type="protein sequence ID" value="SVE_1860400.1"/>
    <property type="gene ID" value="SVE_1860400"/>
</dbReference>
<comment type="subcellular location">
    <subcellularLocation>
        <location evidence="1 5">Nucleus</location>
    </subcellularLocation>
</comment>
<dbReference type="InterPro" id="IPR007023">
    <property type="entry name" value="Ribosom_reg"/>
</dbReference>
<keyword evidence="4 5" id="KW-0539">Nucleus</keyword>
<name>A0A0K0G1L3_STRVS</name>
<evidence type="ECO:0000256" key="5">
    <source>
        <dbReference type="RuleBase" id="RU364132"/>
    </source>
</evidence>
<dbReference type="Pfam" id="PF04939">
    <property type="entry name" value="RRS1"/>
    <property type="match status" value="1"/>
</dbReference>
<keyword evidence="3 5" id="KW-0690">Ribosome biogenesis</keyword>
<evidence type="ECO:0000256" key="2">
    <source>
        <dbReference type="ARBA" id="ARBA00010077"/>
    </source>
</evidence>
<evidence type="ECO:0000256" key="3">
    <source>
        <dbReference type="ARBA" id="ARBA00022517"/>
    </source>
</evidence>
<evidence type="ECO:0000313" key="8">
    <source>
        <dbReference type="WBParaSite" id="SVE_1860400.1"/>
    </source>
</evidence>
<dbReference type="Proteomes" id="UP000035680">
    <property type="component" value="Unassembled WGS sequence"/>
</dbReference>
<evidence type="ECO:0000313" key="7">
    <source>
        <dbReference type="Proteomes" id="UP000035680"/>
    </source>
</evidence>
<evidence type="ECO:0000256" key="6">
    <source>
        <dbReference type="SAM" id="MobiDB-lite"/>
    </source>
</evidence>
<keyword evidence="7" id="KW-1185">Reference proteome</keyword>
<accession>A0A0K0G1L3</accession>
<dbReference type="AlphaFoldDB" id="A0A0K0G1L3"/>
<evidence type="ECO:0000256" key="4">
    <source>
        <dbReference type="ARBA" id="ARBA00023242"/>
    </source>
</evidence>
<reference evidence="8" key="2">
    <citation type="submission" date="2015-08" db="UniProtKB">
        <authorList>
            <consortium name="WormBaseParasite"/>
        </authorList>
    </citation>
    <scope>IDENTIFICATION</scope>
</reference>
<comment type="similarity">
    <text evidence="2 5">Belongs to the RRS1 family.</text>
</comment>
<feature type="compositionally biased region" description="Basic and acidic residues" evidence="6">
    <location>
        <begin position="166"/>
        <end position="180"/>
    </location>
</feature>
<evidence type="ECO:0000256" key="1">
    <source>
        <dbReference type="ARBA" id="ARBA00004123"/>
    </source>
</evidence>
<dbReference type="STRING" id="75913.A0A0K0G1L3"/>
<organism evidence="7 8">
    <name type="scientific">Strongyloides venezuelensis</name>
    <name type="common">Threadworm</name>
    <dbReference type="NCBI Taxonomy" id="75913"/>
    <lineage>
        <taxon>Eukaryota</taxon>
        <taxon>Metazoa</taxon>
        <taxon>Ecdysozoa</taxon>
        <taxon>Nematoda</taxon>
        <taxon>Chromadorea</taxon>
        <taxon>Rhabditida</taxon>
        <taxon>Tylenchina</taxon>
        <taxon>Panagrolaimomorpha</taxon>
        <taxon>Strongyloidoidea</taxon>
        <taxon>Strongyloididae</taxon>
        <taxon>Strongyloides</taxon>
    </lineage>
</organism>
<protein>
    <recommendedName>
        <fullName evidence="5">Ribosome biogenesis regulatory protein</fullName>
    </recommendedName>
</protein>
<proteinExistence type="inferred from homology"/>
<dbReference type="GO" id="GO:0005634">
    <property type="term" value="C:nucleus"/>
    <property type="evidence" value="ECO:0007669"/>
    <property type="project" value="UniProtKB-SubCell"/>
</dbReference>
<reference evidence="7" key="1">
    <citation type="submission" date="2014-07" db="EMBL/GenBank/DDBJ databases">
        <authorList>
            <person name="Martin A.A"/>
            <person name="De Silva N."/>
        </authorList>
    </citation>
    <scope>NUCLEOTIDE SEQUENCE</scope>
</reference>
<dbReference type="GO" id="GO:0042254">
    <property type="term" value="P:ribosome biogenesis"/>
    <property type="evidence" value="ECO:0007669"/>
    <property type="project" value="UniProtKB-KW"/>
</dbReference>
<feature type="region of interest" description="Disordered" evidence="6">
    <location>
        <begin position="166"/>
        <end position="191"/>
    </location>
</feature>
<comment type="function">
    <text evidence="5">Involved in ribosomal large subunit assembly.</text>
</comment>
<sequence length="191" mass="22619">MSTVELVQVNYKTCKVEKSIEPLCDPGNLLLIDKDSIYEDENKREIPSDEVLLKMARDNTQYLFNKIWDLEKVTVDEAICVKLPAKTYKLPREKPLPKEREPTKWEKYAKEKGIVKTKKDKKVFDEESKTWKPTYGYNRGNDNTKDWLIEIPQNADPMKDFFKERENAKKERTAKNEFQRLKNIARSNNKK</sequence>